<evidence type="ECO:0000256" key="5">
    <source>
        <dbReference type="ARBA" id="ARBA00023136"/>
    </source>
</evidence>
<keyword evidence="4 6" id="KW-1133">Transmembrane helix</keyword>
<evidence type="ECO:0000259" key="7">
    <source>
        <dbReference type="Pfam" id="PF00892"/>
    </source>
</evidence>
<dbReference type="RefSeq" id="WP_209996559.1">
    <property type="nucleotide sequence ID" value="NZ_BAAAJY010000007.1"/>
</dbReference>
<dbReference type="Gene3D" id="1.10.3730.20">
    <property type="match status" value="1"/>
</dbReference>
<evidence type="ECO:0000313" key="9">
    <source>
        <dbReference type="Proteomes" id="UP001296993"/>
    </source>
</evidence>
<name>A0ABS4XBR7_9MICC</name>
<feature type="transmembrane region" description="Helical" evidence="6">
    <location>
        <begin position="185"/>
        <end position="204"/>
    </location>
</feature>
<proteinExistence type="inferred from homology"/>
<feature type="domain" description="EamA" evidence="7">
    <location>
        <begin position="16"/>
        <end position="144"/>
    </location>
</feature>
<dbReference type="InterPro" id="IPR000620">
    <property type="entry name" value="EamA_dom"/>
</dbReference>
<feature type="transmembrane region" description="Helical" evidence="6">
    <location>
        <begin position="272"/>
        <end position="288"/>
    </location>
</feature>
<evidence type="ECO:0000256" key="6">
    <source>
        <dbReference type="SAM" id="Phobius"/>
    </source>
</evidence>
<feature type="transmembrane region" description="Helical" evidence="6">
    <location>
        <begin position="100"/>
        <end position="121"/>
    </location>
</feature>
<feature type="transmembrane region" description="Helical" evidence="6">
    <location>
        <begin position="75"/>
        <end position="94"/>
    </location>
</feature>
<evidence type="ECO:0000256" key="2">
    <source>
        <dbReference type="ARBA" id="ARBA00007362"/>
    </source>
</evidence>
<dbReference type="PANTHER" id="PTHR32322">
    <property type="entry name" value="INNER MEMBRANE TRANSPORTER"/>
    <property type="match status" value="1"/>
</dbReference>
<feature type="transmembrane region" description="Helical" evidence="6">
    <location>
        <begin position="248"/>
        <end position="266"/>
    </location>
</feature>
<dbReference type="SUPFAM" id="SSF103481">
    <property type="entry name" value="Multidrug resistance efflux transporter EmrE"/>
    <property type="match status" value="2"/>
</dbReference>
<keyword evidence="3 6" id="KW-0812">Transmembrane</keyword>
<dbReference type="InterPro" id="IPR037185">
    <property type="entry name" value="EmrE-like"/>
</dbReference>
<gene>
    <name evidence="8" type="ORF">JOF47_001184</name>
</gene>
<feature type="transmembrane region" description="Helical" evidence="6">
    <location>
        <begin position="128"/>
        <end position="149"/>
    </location>
</feature>
<feature type="domain" description="EamA" evidence="7">
    <location>
        <begin position="155"/>
        <end position="286"/>
    </location>
</feature>
<sequence>MEAISSPAPGRWSTWRWVLVAALAPVAWGSNYYVTRQFLPLDRPLWGAVLRALPAGLMLLAMARSLPRGSWWWKSVVLGALNVGAFFVLIYLASQLLPSSVASTIMATSAAVLMLIAWPLLADRPKRLPLLGALLGFIGVGVMVLGATASIDPRGVAASLSAMLLSSLGFVLTKKWAVGQKTLAITSWQLIVGGLLVLPFALLVEGGVPEIDRSAAIGFTYVTVVATALAFVAWFAGLRHLPAGTVGLVGLLNPVAGVLLGTFVAAEPFGPRQAVGTMLVLLGVVIGLKRSSRQNGGAPQVDASPERSDKTQLLSAAANCRQIGGHRIS</sequence>
<keyword evidence="9" id="KW-1185">Reference proteome</keyword>
<organism evidence="8 9">
    <name type="scientific">Paeniglutamicibacter kerguelensis</name>
    <dbReference type="NCBI Taxonomy" id="254788"/>
    <lineage>
        <taxon>Bacteria</taxon>
        <taxon>Bacillati</taxon>
        <taxon>Actinomycetota</taxon>
        <taxon>Actinomycetes</taxon>
        <taxon>Micrococcales</taxon>
        <taxon>Micrococcaceae</taxon>
        <taxon>Paeniglutamicibacter</taxon>
    </lineage>
</organism>
<reference evidence="8 9" key="1">
    <citation type="submission" date="2021-03" db="EMBL/GenBank/DDBJ databases">
        <title>Sequencing the genomes of 1000 actinobacteria strains.</title>
        <authorList>
            <person name="Klenk H.-P."/>
        </authorList>
    </citation>
    <scope>NUCLEOTIDE SEQUENCE [LARGE SCALE GENOMIC DNA]</scope>
    <source>
        <strain evidence="8 9">DSM 15797</strain>
    </source>
</reference>
<comment type="caution">
    <text evidence="8">The sequence shown here is derived from an EMBL/GenBank/DDBJ whole genome shotgun (WGS) entry which is preliminary data.</text>
</comment>
<dbReference type="PANTHER" id="PTHR32322:SF2">
    <property type="entry name" value="EAMA DOMAIN-CONTAINING PROTEIN"/>
    <property type="match status" value="1"/>
</dbReference>
<keyword evidence="5 6" id="KW-0472">Membrane</keyword>
<evidence type="ECO:0000256" key="4">
    <source>
        <dbReference type="ARBA" id="ARBA00022989"/>
    </source>
</evidence>
<comment type="similarity">
    <text evidence="2">Belongs to the EamA transporter family.</text>
</comment>
<evidence type="ECO:0000256" key="3">
    <source>
        <dbReference type="ARBA" id="ARBA00022692"/>
    </source>
</evidence>
<evidence type="ECO:0000256" key="1">
    <source>
        <dbReference type="ARBA" id="ARBA00004141"/>
    </source>
</evidence>
<evidence type="ECO:0000313" key="8">
    <source>
        <dbReference type="EMBL" id="MBP2385673.1"/>
    </source>
</evidence>
<dbReference type="Pfam" id="PF00892">
    <property type="entry name" value="EamA"/>
    <property type="match status" value="2"/>
</dbReference>
<protein>
    <submittedName>
        <fullName evidence="8">Blue pigment (Indigoidine) exporter</fullName>
    </submittedName>
</protein>
<comment type="subcellular location">
    <subcellularLocation>
        <location evidence="1">Membrane</location>
        <topology evidence="1">Multi-pass membrane protein</topology>
    </subcellularLocation>
</comment>
<feature type="transmembrane region" description="Helical" evidence="6">
    <location>
        <begin position="216"/>
        <end position="236"/>
    </location>
</feature>
<dbReference type="InterPro" id="IPR050638">
    <property type="entry name" value="AA-Vitamin_Transporters"/>
</dbReference>
<feature type="transmembrane region" description="Helical" evidence="6">
    <location>
        <begin position="155"/>
        <end position="173"/>
    </location>
</feature>
<dbReference type="Proteomes" id="UP001296993">
    <property type="component" value="Unassembled WGS sequence"/>
</dbReference>
<accession>A0ABS4XBR7</accession>
<dbReference type="EMBL" id="JAGIOF010000001">
    <property type="protein sequence ID" value="MBP2385673.1"/>
    <property type="molecule type" value="Genomic_DNA"/>
</dbReference>